<proteinExistence type="predicted"/>
<dbReference type="EMBL" id="LAZR01004084">
    <property type="protein sequence ID" value="KKN11943.1"/>
    <property type="molecule type" value="Genomic_DNA"/>
</dbReference>
<name>A0A0F9R395_9ZZZZ</name>
<reference evidence="1" key="1">
    <citation type="journal article" date="2015" name="Nature">
        <title>Complex archaea that bridge the gap between prokaryotes and eukaryotes.</title>
        <authorList>
            <person name="Spang A."/>
            <person name="Saw J.H."/>
            <person name="Jorgensen S.L."/>
            <person name="Zaremba-Niedzwiedzka K."/>
            <person name="Martijn J."/>
            <person name="Lind A.E."/>
            <person name="van Eijk R."/>
            <person name="Schleper C."/>
            <person name="Guy L."/>
            <person name="Ettema T.J."/>
        </authorList>
    </citation>
    <scope>NUCLEOTIDE SEQUENCE</scope>
</reference>
<evidence type="ECO:0008006" key="2">
    <source>
        <dbReference type="Google" id="ProtNLM"/>
    </source>
</evidence>
<evidence type="ECO:0000313" key="1">
    <source>
        <dbReference type="EMBL" id="KKN11943.1"/>
    </source>
</evidence>
<protein>
    <recommendedName>
        <fullName evidence="2">TerB family tellurite resistance protein</fullName>
    </recommendedName>
</protein>
<dbReference type="AlphaFoldDB" id="A0A0F9R395"/>
<gene>
    <name evidence="1" type="ORF">LCGC14_1021380</name>
</gene>
<sequence>MKNNGTHWSKTELKAYILLLCAKADSVVDAKELTLIQSRTKPEIFTRLHNEISHDDEENSFKKIEKTISKLGYYQMELGELKNEIREVFYVDGKFNIKEFNLSRILDNIIY</sequence>
<accession>A0A0F9R395</accession>
<comment type="caution">
    <text evidence="1">The sequence shown here is derived from an EMBL/GenBank/DDBJ whole genome shotgun (WGS) entry which is preliminary data.</text>
</comment>
<organism evidence="1">
    <name type="scientific">marine sediment metagenome</name>
    <dbReference type="NCBI Taxonomy" id="412755"/>
    <lineage>
        <taxon>unclassified sequences</taxon>
        <taxon>metagenomes</taxon>
        <taxon>ecological metagenomes</taxon>
    </lineage>
</organism>